<keyword evidence="4 5" id="KW-0274">FAD</keyword>
<feature type="domain" description="Glucose-methanol-choline oxidoreductase N-terminal" evidence="8">
    <location>
        <begin position="318"/>
        <end position="332"/>
    </location>
</feature>
<dbReference type="EMBL" id="JAZDUA010000099">
    <property type="protein sequence ID" value="KAK7868159.1"/>
    <property type="molecule type" value="Genomic_DNA"/>
</dbReference>
<dbReference type="InterPro" id="IPR007867">
    <property type="entry name" value="GMC_OxRtase_C"/>
</dbReference>
<dbReference type="InterPro" id="IPR000172">
    <property type="entry name" value="GMC_OxRdtase_N"/>
</dbReference>
<evidence type="ECO:0000256" key="5">
    <source>
        <dbReference type="PIRSR" id="PIRSR000137-2"/>
    </source>
</evidence>
<evidence type="ECO:0000313" key="9">
    <source>
        <dbReference type="EMBL" id="KAK7868159.1"/>
    </source>
</evidence>
<dbReference type="Pfam" id="PF00732">
    <property type="entry name" value="GMC_oxred_N"/>
    <property type="match status" value="1"/>
</dbReference>
<organism evidence="9 10">
    <name type="scientific">Gryllus longicercus</name>
    <dbReference type="NCBI Taxonomy" id="2509291"/>
    <lineage>
        <taxon>Eukaryota</taxon>
        <taxon>Metazoa</taxon>
        <taxon>Ecdysozoa</taxon>
        <taxon>Arthropoda</taxon>
        <taxon>Hexapoda</taxon>
        <taxon>Insecta</taxon>
        <taxon>Pterygota</taxon>
        <taxon>Neoptera</taxon>
        <taxon>Polyneoptera</taxon>
        <taxon>Orthoptera</taxon>
        <taxon>Ensifera</taxon>
        <taxon>Gryllidea</taxon>
        <taxon>Grylloidea</taxon>
        <taxon>Gryllidae</taxon>
        <taxon>Gryllinae</taxon>
        <taxon>Gryllus</taxon>
    </lineage>
</organism>
<name>A0AAN9VN44_9ORTH</name>
<sequence>MATCAADPKMAAAAAGGVSSASAVIFGTLLASLTQSYHNIGDPSAYPDDAFSSLKERYDFVVVGAGSAGAVVAARLSENPDWSVLLLEAGGDPPPDTEVPALFFGLTNSPVDWAYKMEPSANHSRAFRERRCPCPRGKMLGGTSALNAMMYIRGNRHDYDEWEALGNPGWGFEGVLPYFKKSEDLRSEAHLRQEGAGRHHATGGPLTLSQYFLEDPLGETLLQSAEQLGYRRSPDFRLDDQLGFNRNLGTLRDGERCSSGKAFLVPAKNRTNLHVLKHALVTKVLVNPENNTAYAVQFEKNGATHRVFSNAEIIVSAGTINSPQLLMLSGIGPKQHLEEMGISPVIKDLKVGENFQDHSALLGVFHAIDTAKFRNRTPEEEMIVDAFRYLTERKGNLATNGVSSITGFISLQSNATDARPDIQMVHICLPKNNKGAVETFIGSQQFNDDIAKYVIEASTKSDILIQVPVVLHPKSRGKILLNSTNPHDPPLIHAGFFSEPADVDVIAEGAMIASRRGRTAALRAVNATLLRQPLRACAHLQFDTKDFWRCATHEMASTLYHPVGTCKMGPAGDKDAVVDARLRVHGVKGLRVVDASVMPTVPSGNTNAPTIMIAEKAADMIKEDWGLKES</sequence>
<dbReference type="Proteomes" id="UP001378592">
    <property type="component" value="Unassembled WGS sequence"/>
</dbReference>
<reference evidence="9 10" key="1">
    <citation type="submission" date="2024-03" db="EMBL/GenBank/DDBJ databases">
        <title>The genome assembly and annotation of the cricket Gryllus longicercus Weissman &amp; Gray.</title>
        <authorList>
            <person name="Szrajer S."/>
            <person name="Gray D."/>
            <person name="Ylla G."/>
        </authorList>
    </citation>
    <scope>NUCLEOTIDE SEQUENCE [LARGE SCALE GENOMIC DNA]</scope>
    <source>
        <strain evidence="9">DAG 2021-001</strain>
        <tissue evidence="9">Whole body minus gut</tissue>
    </source>
</reference>
<gene>
    <name evidence="9" type="ORF">R5R35_003034</name>
</gene>
<dbReference type="SUPFAM" id="SSF51905">
    <property type="entry name" value="FAD/NAD(P)-binding domain"/>
    <property type="match status" value="1"/>
</dbReference>
<dbReference type="PROSITE" id="PS00623">
    <property type="entry name" value="GMC_OXRED_1"/>
    <property type="match status" value="1"/>
</dbReference>
<evidence type="ECO:0000256" key="6">
    <source>
        <dbReference type="RuleBase" id="RU003968"/>
    </source>
</evidence>
<dbReference type="Pfam" id="PF05199">
    <property type="entry name" value="GMC_oxred_C"/>
    <property type="match status" value="1"/>
</dbReference>
<feature type="domain" description="Glucose-methanol-choline oxidoreductase N-terminal" evidence="7">
    <location>
        <begin position="137"/>
        <end position="160"/>
    </location>
</feature>
<feature type="binding site" evidence="5">
    <location>
        <position position="143"/>
    </location>
    <ligand>
        <name>FAD</name>
        <dbReference type="ChEBI" id="CHEBI:57692"/>
    </ligand>
</feature>
<evidence type="ECO:0000256" key="4">
    <source>
        <dbReference type="ARBA" id="ARBA00022827"/>
    </source>
</evidence>
<dbReference type="InterPro" id="IPR012132">
    <property type="entry name" value="GMC_OxRdtase"/>
</dbReference>
<dbReference type="Gene3D" id="3.50.50.60">
    <property type="entry name" value="FAD/NAD(P)-binding domain"/>
    <property type="match status" value="1"/>
</dbReference>
<proteinExistence type="inferred from homology"/>
<dbReference type="SUPFAM" id="SSF54373">
    <property type="entry name" value="FAD-linked reductases, C-terminal domain"/>
    <property type="match status" value="1"/>
</dbReference>
<dbReference type="PANTHER" id="PTHR11552">
    <property type="entry name" value="GLUCOSE-METHANOL-CHOLINE GMC OXIDOREDUCTASE"/>
    <property type="match status" value="1"/>
</dbReference>
<dbReference type="InterPro" id="IPR036188">
    <property type="entry name" value="FAD/NAD-bd_sf"/>
</dbReference>
<dbReference type="GO" id="GO:0050660">
    <property type="term" value="F:flavin adenine dinucleotide binding"/>
    <property type="evidence" value="ECO:0007669"/>
    <property type="project" value="InterPro"/>
</dbReference>
<evidence type="ECO:0000256" key="3">
    <source>
        <dbReference type="ARBA" id="ARBA00022630"/>
    </source>
</evidence>
<evidence type="ECO:0000256" key="1">
    <source>
        <dbReference type="ARBA" id="ARBA00001974"/>
    </source>
</evidence>
<dbReference type="AlphaFoldDB" id="A0AAN9VN44"/>
<comment type="cofactor">
    <cofactor evidence="1 5">
        <name>FAD</name>
        <dbReference type="ChEBI" id="CHEBI:57692"/>
    </cofactor>
</comment>
<keyword evidence="10" id="KW-1185">Reference proteome</keyword>
<dbReference type="PIRSF" id="PIRSF000137">
    <property type="entry name" value="Alcohol_oxidase"/>
    <property type="match status" value="1"/>
</dbReference>
<evidence type="ECO:0000259" key="7">
    <source>
        <dbReference type="PROSITE" id="PS00623"/>
    </source>
</evidence>
<evidence type="ECO:0000259" key="8">
    <source>
        <dbReference type="PROSITE" id="PS00624"/>
    </source>
</evidence>
<comment type="caution">
    <text evidence="9">The sequence shown here is derived from an EMBL/GenBank/DDBJ whole genome shotgun (WGS) entry which is preliminary data.</text>
</comment>
<protein>
    <recommendedName>
        <fullName evidence="7 8">Glucose-methanol-choline oxidoreductase N-terminal domain-containing protein</fullName>
    </recommendedName>
</protein>
<dbReference type="PANTHER" id="PTHR11552:SF147">
    <property type="entry name" value="CHOLINE DEHYDROGENASE, MITOCHONDRIAL"/>
    <property type="match status" value="1"/>
</dbReference>
<dbReference type="GO" id="GO:0016614">
    <property type="term" value="F:oxidoreductase activity, acting on CH-OH group of donors"/>
    <property type="evidence" value="ECO:0007669"/>
    <property type="project" value="InterPro"/>
</dbReference>
<dbReference type="PROSITE" id="PS00624">
    <property type="entry name" value="GMC_OXRED_2"/>
    <property type="match status" value="1"/>
</dbReference>
<keyword evidence="3 6" id="KW-0285">Flavoprotein</keyword>
<feature type="binding site" evidence="5">
    <location>
        <position position="281"/>
    </location>
    <ligand>
        <name>FAD</name>
        <dbReference type="ChEBI" id="CHEBI:57692"/>
    </ligand>
</feature>
<evidence type="ECO:0000256" key="2">
    <source>
        <dbReference type="ARBA" id="ARBA00010790"/>
    </source>
</evidence>
<dbReference type="Gene3D" id="3.30.560.10">
    <property type="entry name" value="Glucose Oxidase, domain 3"/>
    <property type="match status" value="1"/>
</dbReference>
<accession>A0AAN9VN44</accession>
<evidence type="ECO:0000313" key="10">
    <source>
        <dbReference type="Proteomes" id="UP001378592"/>
    </source>
</evidence>
<comment type="similarity">
    <text evidence="2 6">Belongs to the GMC oxidoreductase family.</text>
</comment>